<name>A0A0K1Q1J5_9BACT</name>
<feature type="signal peptide" evidence="1">
    <location>
        <begin position="1"/>
        <end position="22"/>
    </location>
</feature>
<proteinExistence type="predicted"/>
<protein>
    <recommendedName>
        <fullName evidence="4">Lipoprotein</fullName>
    </recommendedName>
</protein>
<evidence type="ECO:0000313" key="3">
    <source>
        <dbReference type="Proteomes" id="UP000064967"/>
    </source>
</evidence>
<keyword evidence="1" id="KW-0732">Signal</keyword>
<feature type="chain" id="PRO_5005466420" description="Lipoprotein" evidence="1">
    <location>
        <begin position="23"/>
        <end position="138"/>
    </location>
</feature>
<dbReference type="RefSeq" id="WP_146650653.1">
    <property type="nucleotide sequence ID" value="NZ_CP012333.1"/>
</dbReference>
<dbReference type="Proteomes" id="UP000064967">
    <property type="component" value="Chromosome"/>
</dbReference>
<evidence type="ECO:0000256" key="1">
    <source>
        <dbReference type="SAM" id="SignalP"/>
    </source>
</evidence>
<gene>
    <name evidence="2" type="ORF">AKJ09_05933</name>
</gene>
<sequence>MRRLCSVFVMVGVALLALTSFAQVPVGWAALGKVTVDKNGCASCPATFATPARNRAFGIDSDSPMAVGLNGRFDITCGDGNTYDVPLRSATRGGLFQVLPNQCVNLDAKEIKLTITSVSLAPPDAERTITLNVYGRIR</sequence>
<keyword evidence="3" id="KW-1185">Reference proteome</keyword>
<dbReference type="EMBL" id="CP012333">
    <property type="protein sequence ID" value="AKU99269.1"/>
    <property type="molecule type" value="Genomic_DNA"/>
</dbReference>
<evidence type="ECO:0000313" key="2">
    <source>
        <dbReference type="EMBL" id="AKU99269.1"/>
    </source>
</evidence>
<dbReference type="KEGG" id="llu:AKJ09_05933"/>
<evidence type="ECO:0008006" key="4">
    <source>
        <dbReference type="Google" id="ProtNLM"/>
    </source>
</evidence>
<dbReference type="AlphaFoldDB" id="A0A0K1Q1J5"/>
<reference evidence="2 3" key="1">
    <citation type="submission" date="2015-08" db="EMBL/GenBank/DDBJ databases">
        <authorList>
            <person name="Babu N.S."/>
            <person name="Beckwith C.J."/>
            <person name="Beseler K.G."/>
            <person name="Brison A."/>
            <person name="Carone J.V."/>
            <person name="Caskin T.P."/>
            <person name="Diamond M."/>
            <person name="Durham M.E."/>
            <person name="Foxe J.M."/>
            <person name="Go M."/>
            <person name="Henderson B.A."/>
            <person name="Jones I.B."/>
            <person name="McGettigan J.A."/>
            <person name="Micheletti S.J."/>
            <person name="Nasrallah M.E."/>
            <person name="Ortiz D."/>
            <person name="Piller C.R."/>
            <person name="Privatt S.R."/>
            <person name="Schneider S.L."/>
            <person name="Sharp S."/>
            <person name="Smith T.C."/>
            <person name="Stanton J.D."/>
            <person name="Ullery H.E."/>
            <person name="Wilson R.J."/>
            <person name="Serrano M.G."/>
            <person name="Buck G."/>
            <person name="Lee V."/>
            <person name="Wang Y."/>
            <person name="Carvalho R."/>
            <person name="Voegtly L."/>
            <person name="Shi R."/>
            <person name="Duckworth R."/>
            <person name="Johnson A."/>
            <person name="Loviza R."/>
            <person name="Walstead R."/>
            <person name="Shah Z."/>
            <person name="Kiflezghi M."/>
            <person name="Wade K."/>
            <person name="Ball S.L."/>
            <person name="Bradley K.W."/>
            <person name="Asai D.J."/>
            <person name="Bowman C.A."/>
            <person name="Russell D.A."/>
            <person name="Pope W.H."/>
            <person name="Jacobs-Sera D."/>
            <person name="Hendrix R.W."/>
            <person name="Hatfull G.F."/>
        </authorList>
    </citation>
    <scope>NUCLEOTIDE SEQUENCE [LARGE SCALE GENOMIC DNA]</scope>
    <source>
        <strain evidence="2 3">DSM 27648</strain>
    </source>
</reference>
<accession>A0A0K1Q1J5</accession>
<organism evidence="2 3">
    <name type="scientific">Labilithrix luteola</name>
    <dbReference type="NCBI Taxonomy" id="1391654"/>
    <lineage>
        <taxon>Bacteria</taxon>
        <taxon>Pseudomonadati</taxon>
        <taxon>Myxococcota</taxon>
        <taxon>Polyangia</taxon>
        <taxon>Polyangiales</taxon>
        <taxon>Labilitrichaceae</taxon>
        <taxon>Labilithrix</taxon>
    </lineage>
</organism>